<protein>
    <submittedName>
        <fullName evidence="1">Uncharacterized protein</fullName>
    </submittedName>
</protein>
<dbReference type="Pfam" id="PF20331">
    <property type="entry name" value="DUF6626"/>
    <property type="match status" value="1"/>
</dbReference>
<comment type="caution">
    <text evidence="1">The sequence shown here is derived from an EMBL/GenBank/DDBJ whole genome shotgun (WGS) entry which is preliminary data.</text>
</comment>
<accession>A0A1E5Q8C1</accession>
<evidence type="ECO:0000313" key="2">
    <source>
        <dbReference type="Proteomes" id="UP000095347"/>
    </source>
</evidence>
<dbReference type="AlphaFoldDB" id="A0A1E5Q8C1"/>
<name>A0A1E5Q8C1_9PROT</name>
<evidence type="ECO:0000313" key="1">
    <source>
        <dbReference type="EMBL" id="OEJ67512.1"/>
    </source>
</evidence>
<reference evidence="2" key="1">
    <citation type="submission" date="2016-07" db="EMBL/GenBank/DDBJ databases">
        <authorList>
            <person name="Florea S."/>
            <person name="Webb J.S."/>
            <person name="Jaromczyk J."/>
            <person name="Schardl C.L."/>
        </authorList>
    </citation>
    <scope>NUCLEOTIDE SEQUENCE [LARGE SCALE GENOMIC DNA]</scope>
    <source>
        <strain evidence="2">MV-1</strain>
    </source>
</reference>
<dbReference type="InterPro" id="IPR046734">
    <property type="entry name" value="DUF6626"/>
</dbReference>
<dbReference type="STRING" id="28181.BEN30_08715"/>
<organism evidence="1 2">
    <name type="scientific">Magnetovibrio blakemorei</name>
    <dbReference type="NCBI Taxonomy" id="28181"/>
    <lineage>
        <taxon>Bacteria</taxon>
        <taxon>Pseudomonadati</taxon>
        <taxon>Pseudomonadota</taxon>
        <taxon>Alphaproteobacteria</taxon>
        <taxon>Rhodospirillales</taxon>
        <taxon>Magnetovibrionaceae</taxon>
        <taxon>Magnetovibrio</taxon>
    </lineage>
</organism>
<dbReference type="EMBL" id="MCGG01000021">
    <property type="protein sequence ID" value="OEJ67512.1"/>
    <property type="molecule type" value="Genomic_DNA"/>
</dbReference>
<dbReference type="Proteomes" id="UP000095347">
    <property type="component" value="Unassembled WGS sequence"/>
</dbReference>
<proteinExistence type="predicted"/>
<keyword evidence="2" id="KW-1185">Reference proteome</keyword>
<gene>
    <name evidence="1" type="ORF">BEN30_08715</name>
</gene>
<sequence>MAILDEVYNDLLIEDAYLTEKKFSRDYLGKCDTYYAYLKSSGATASAGALINLWRRLNCDKLACERRLATTENSYLRNLTADWLERFDKLERRVKDAILLG</sequence>